<protein>
    <submittedName>
        <fullName evidence="3">Glycosyltransferase</fullName>
    </submittedName>
</protein>
<feature type="compositionally biased region" description="Basic and acidic residues" evidence="1">
    <location>
        <begin position="321"/>
        <end position="332"/>
    </location>
</feature>
<dbReference type="Gene3D" id="1.25.40.10">
    <property type="entry name" value="Tetratricopeptide repeat domain"/>
    <property type="match status" value="2"/>
</dbReference>
<dbReference type="SUPFAM" id="SSF53448">
    <property type="entry name" value="Nucleotide-diphospho-sugar transferases"/>
    <property type="match status" value="2"/>
</dbReference>
<comment type="caution">
    <text evidence="3">The sequence shown here is derived from an EMBL/GenBank/DDBJ whole genome shotgun (WGS) entry which is preliminary data.</text>
</comment>
<accession>A0A6M1SUS7</accession>
<dbReference type="PANTHER" id="PTHR43179">
    <property type="entry name" value="RHAMNOSYLTRANSFERASE WBBL"/>
    <property type="match status" value="1"/>
</dbReference>
<dbReference type="Proteomes" id="UP000479132">
    <property type="component" value="Unassembled WGS sequence"/>
</dbReference>
<feature type="domain" description="Glycosyltransferase 2-like" evidence="2">
    <location>
        <begin position="8"/>
        <end position="91"/>
    </location>
</feature>
<feature type="domain" description="Glycosyltransferase 2-like" evidence="2">
    <location>
        <begin position="336"/>
        <end position="451"/>
    </location>
</feature>
<evidence type="ECO:0000313" key="4">
    <source>
        <dbReference type="Proteomes" id="UP000479132"/>
    </source>
</evidence>
<dbReference type="PANTHER" id="PTHR43179:SF7">
    <property type="entry name" value="RHAMNOSYLTRANSFERASE WBBL"/>
    <property type="match status" value="1"/>
</dbReference>
<evidence type="ECO:0000313" key="3">
    <source>
        <dbReference type="EMBL" id="NGP87326.1"/>
    </source>
</evidence>
<dbReference type="RefSeq" id="WP_165265962.1">
    <property type="nucleotide sequence ID" value="NZ_JAALLS010000002.1"/>
</dbReference>
<gene>
    <name evidence="3" type="ORF">G3569_03080</name>
</gene>
<dbReference type="GO" id="GO:0016757">
    <property type="term" value="F:glycosyltransferase activity"/>
    <property type="evidence" value="ECO:0007669"/>
    <property type="project" value="UniProtKB-KW"/>
</dbReference>
<dbReference type="Pfam" id="PF00535">
    <property type="entry name" value="Glycos_transf_2"/>
    <property type="match status" value="2"/>
</dbReference>
<organism evidence="3 4">
    <name type="scientific">Fodinibius halophilus</name>
    <dbReference type="NCBI Taxonomy" id="1736908"/>
    <lineage>
        <taxon>Bacteria</taxon>
        <taxon>Pseudomonadati</taxon>
        <taxon>Balneolota</taxon>
        <taxon>Balneolia</taxon>
        <taxon>Balneolales</taxon>
        <taxon>Balneolaceae</taxon>
        <taxon>Fodinibius</taxon>
    </lineage>
</organism>
<dbReference type="EMBL" id="JAALLS010000002">
    <property type="protein sequence ID" value="NGP87326.1"/>
    <property type="molecule type" value="Genomic_DNA"/>
</dbReference>
<keyword evidence="4" id="KW-1185">Reference proteome</keyword>
<dbReference type="InterPro" id="IPR029044">
    <property type="entry name" value="Nucleotide-diphossugar_trans"/>
</dbReference>
<sequence>MPNKPLLSVAIVVHNQRDVIEATLTSLYELNDIPIELFLIDDGSTDGSKDAIESLLDYHQHEQTFYYSHSKPVGRGNSLNEAILQCNAPLFWAPETIGSINEKQLAQQLRRLLDSDSAALTQSYNLPSTHRQWVDLILEDRWLTDGEFIWNLPVISPANHFFNPYLQQHHGIELAARLGDISSLNSPDHWYTPSSFIDLPKPNSYSQQELLITILRRADISGVVHGELLDKLNTLSDKSKTTPTESFDNELLAEALQMKKDGRFNSALELIEEVLESEPSHQKAQQLKIEILEKKRRFVEASELKHEVNRSQVSEPEETDEPSRAEESKEEGIELSLIIPTTTHGKPALEHCLLSISEHCSKSGVELIVVDNASLDDTHDYLDELKEKNFLNCKVITNNKNIGFAASVNQGIDKANGRYACIIHNDVEFNSDSLLQLKKLMDAHPDFAILGPSTNKTLNPEQAKRNVEDSDPKLVRTEYLDSFCMMIRLDTELKMDEQFQLAFFEDIDICFQARKKGHKVGIAPHVSVEHHFGTTTFSLDLDTESEQYWRNVSYFNEKWDVEVFSKEELKSLSTFDQLLALDDLVNPLFPEEEIQKQFQELFTDELKTEILKTSHDAETLCKLVHLFMVMDEREIMRRLEDRLDDIELPASLIYQLVRFYYNRNIYSRCTHYLSQLKPQNESLRADLYQLAINVENKDLDQAIPLLKELMKHTPANPMLYKLAGDIHKFSGNQDEASSFYDLAEQINPFEFTNEEKDAFGFKL</sequence>
<dbReference type="InterPro" id="IPR011990">
    <property type="entry name" value="TPR-like_helical_dom_sf"/>
</dbReference>
<proteinExistence type="predicted"/>
<dbReference type="Gene3D" id="3.90.550.10">
    <property type="entry name" value="Spore Coat Polysaccharide Biosynthesis Protein SpsA, Chain A"/>
    <property type="match status" value="2"/>
</dbReference>
<feature type="region of interest" description="Disordered" evidence="1">
    <location>
        <begin position="305"/>
        <end position="332"/>
    </location>
</feature>
<dbReference type="CDD" id="cd00761">
    <property type="entry name" value="Glyco_tranf_GTA_type"/>
    <property type="match status" value="1"/>
</dbReference>
<reference evidence="3 4" key="1">
    <citation type="submission" date="2020-02" db="EMBL/GenBank/DDBJ databases">
        <title>Aliifodinibius halophilus 2W32, complete genome.</title>
        <authorList>
            <person name="Li Y."/>
            <person name="Wu S."/>
        </authorList>
    </citation>
    <scope>NUCLEOTIDE SEQUENCE [LARGE SCALE GENOMIC DNA]</scope>
    <source>
        <strain evidence="3 4">2W32</strain>
    </source>
</reference>
<evidence type="ECO:0000256" key="1">
    <source>
        <dbReference type="SAM" id="MobiDB-lite"/>
    </source>
</evidence>
<dbReference type="SUPFAM" id="SSF48452">
    <property type="entry name" value="TPR-like"/>
    <property type="match status" value="1"/>
</dbReference>
<dbReference type="InterPro" id="IPR001173">
    <property type="entry name" value="Glyco_trans_2-like"/>
</dbReference>
<keyword evidence="3" id="KW-0808">Transferase</keyword>
<name>A0A6M1SUS7_9BACT</name>
<dbReference type="AlphaFoldDB" id="A0A6M1SUS7"/>
<evidence type="ECO:0000259" key="2">
    <source>
        <dbReference type="Pfam" id="PF00535"/>
    </source>
</evidence>